<dbReference type="GO" id="GO:0008168">
    <property type="term" value="F:methyltransferase activity"/>
    <property type="evidence" value="ECO:0007669"/>
    <property type="project" value="UniProtKB-KW"/>
</dbReference>
<dbReference type="InterPro" id="IPR050953">
    <property type="entry name" value="N4_N6_ade-DNA_methylase"/>
</dbReference>
<dbReference type="KEGG" id="hcu:MUN79_28620"/>
<keyword evidence="4" id="KW-0614">Plasmid</keyword>
<dbReference type="PANTHER" id="PTHR33841">
    <property type="entry name" value="DNA METHYLTRANSFERASE YEEA-RELATED"/>
    <property type="match status" value="1"/>
</dbReference>
<dbReference type="PANTHER" id="PTHR33841:SF5">
    <property type="entry name" value="DNA METHYLASE (MODIFICATION METHYLASE) (METHYLTRANSFERASE)-RELATED"/>
    <property type="match status" value="1"/>
</dbReference>
<name>A0A8T9QD47_9BACT</name>
<dbReference type="Gene3D" id="3.40.50.150">
    <property type="entry name" value="Vaccinia Virus protein VP39"/>
    <property type="match status" value="1"/>
</dbReference>
<evidence type="ECO:0000256" key="1">
    <source>
        <dbReference type="ARBA" id="ARBA00022603"/>
    </source>
</evidence>
<dbReference type="AlphaFoldDB" id="A0A8T9QD47"/>
<evidence type="ECO:0000313" key="5">
    <source>
        <dbReference type="Proteomes" id="UP000831796"/>
    </source>
</evidence>
<evidence type="ECO:0000256" key="2">
    <source>
        <dbReference type="ARBA" id="ARBA00022679"/>
    </source>
</evidence>
<organism evidence="4 5">
    <name type="scientific">Hymenobacter cellulosilyticus</name>
    <dbReference type="NCBI Taxonomy" id="2932248"/>
    <lineage>
        <taxon>Bacteria</taxon>
        <taxon>Pseudomonadati</taxon>
        <taxon>Bacteroidota</taxon>
        <taxon>Cytophagia</taxon>
        <taxon>Cytophagales</taxon>
        <taxon>Hymenobacteraceae</taxon>
        <taxon>Hymenobacter</taxon>
    </lineage>
</organism>
<evidence type="ECO:0008006" key="6">
    <source>
        <dbReference type="Google" id="ProtNLM"/>
    </source>
</evidence>
<dbReference type="RefSeq" id="WP_244678488.1">
    <property type="nucleotide sequence ID" value="NZ_CP095047.1"/>
</dbReference>
<proteinExistence type="predicted"/>
<dbReference type="InterPro" id="IPR029063">
    <property type="entry name" value="SAM-dependent_MTases_sf"/>
</dbReference>
<evidence type="ECO:0000256" key="3">
    <source>
        <dbReference type="ARBA" id="ARBA00022691"/>
    </source>
</evidence>
<keyword evidence="5" id="KW-1185">Reference proteome</keyword>
<dbReference type="GO" id="GO:0032259">
    <property type="term" value="P:methylation"/>
    <property type="evidence" value="ECO:0007669"/>
    <property type="project" value="UniProtKB-KW"/>
</dbReference>
<protein>
    <recommendedName>
        <fullName evidence="6">DNA methylase adenine-specific domain-containing protein</fullName>
    </recommendedName>
</protein>
<keyword evidence="3" id="KW-0949">S-adenosyl-L-methionine</keyword>
<keyword evidence="2" id="KW-0808">Transferase</keyword>
<dbReference type="REBASE" id="613465">
    <property type="entry name" value="Hsp511653ORF28605P"/>
</dbReference>
<keyword evidence="1" id="KW-0489">Methyltransferase</keyword>
<evidence type="ECO:0000313" key="4">
    <source>
        <dbReference type="EMBL" id="UOQ75155.1"/>
    </source>
</evidence>
<geneLocation type="plasmid" evidence="4 5">
    <name>unnamed1</name>
</geneLocation>
<dbReference type="SUPFAM" id="SSF53335">
    <property type="entry name" value="S-adenosyl-L-methionine-dependent methyltransferases"/>
    <property type="match status" value="1"/>
</dbReference>
<sequence>MKNQYDVVVGQKWLAEGIKLISQGSKEDVIRHQFAAYLPQLFPEKPWWVEQHALGAESYVKFRKAGKNTGGFVDTLVGLTAIEYEKDLNKGDLFTHGLEQVKDYCAGLLNDGHPQELIIGILSDTVRWHAYRIASVTSPDVVEKKACGAEHVVLEEIQALVLTDSDERSSRQLGEFLIRHLGREGARPLSAHTLAHDLGFESDFCKRHVNGIEKLVDLAFAADANYAGLITKLWNDFVAYLGDNSAAGGFEKDVYVRELYLLTLAKLLCANIIAKKALVSNDDDIRAILNGDHFKNQGLTNLVEYDYFGWLNSDPHVSALIPVAMAIQDDLRAYDFKSAPAEDLFGATMAQLAKRSQRLLLGQEWTPAWLAAKLVERVFAALPAGEAPKLIDMCCGSGAMVVEAVKLAKARLDASGVPVDAAYVSELAHSITGFDIDPLAVMLSKVSWVVAARDRLEPFGSSQVVIPIYHADSLFTATPLSKNVDKESGTNQYALNLDDKKVGLPSFLVSPEARALFDAILNGSYEMAMVSARAPSPMFTPAELAALLAISERSSGIELNTKNKAAALKFCGELVSILDGLQRSGRNGIWAFILRNSYRPGLVAGLFNGLISNPPWLALSKIADNPYKKALRSRADRYGIKPQGPSHLHIELATIFLLHAVERYLKDGAAIGCILPETVLSGDHHEPFRTGAFLTSAKPVQMGLDEVWRIERGTFKNEAIIFFGKKEARSSFVTGPIPGNQVAPHGLTPIQFNQITQGNRVAWSDRVPVSSSSPASSSVSSLPTVYYRPAIFRQGADIMPRTLIFHEATPVNNQWALGPIDRNSSSNRYLVNGAKLHKAFSLPSSMVPGQYVFDVLMSNHLTAFDIVEPAKGLLPIVRNRAGNWEPETPTMLATQGAARQAFGRIFAAVGPTTTSTEFFKKLDTNLRKLSTQLIPSSGWLVIMGAGGDLPCAAYTDITVFDTTKLIIDQTLYWSVVSSEDEAVYLTGLLNSEALNGIIKDFQARGQWGSRHVHTLPIGVTPQYDATNAVHTEVVNKTRVLLQQWKNLKATDATIAQLLDPNQRLPQRRSSLRVKITALPSYSSYAFACRSLYGV</sequence>
<gene>
    <name evidence="4" type="ORF">MUN79_28620</name>
</gene>
<reference evidence="4" key="1">
    <citation type="submission" date="2022-04" db="EMBL/GenBank/DDBJ databases">
        <title>Hymenobacter sp. isolated from the air.</title>
        <authorList>
            <person name="Won M."/>
            <person name="Lee C.-M."/>
            <person name="Woen H.-Y."/>
            <person name="Kwon S.-W."/>
        </authorList>
    </citation>
    <scope>NUCLEOTIDE SEQUENCE</scope>
    <source>
        <strain evidence="4">5116S-3</strain>
        <plasmid evidence="4">unnamed1</plasmid>
    </source>
</reference>
<dbReference type="EMBL" id="CP095047">
    <property type="protein sequence ID" value="UOQ75155.1"/>
    <property type="molecule type" value="Genomic_DNA"/>
</dbReference>
<dbReference type="Proteomes" id="UP000831796">
    <property type="component" value="Plasmid unnamed1"/>
</dbReference>
<accession>A0A8T9QD47</accession>